<reference evidence="1" key="2">
    <citation type="submission" date="2013-04" db="UniProtKB">
        <authorList>
            <consortium name="EnsemblPlants"/>
        </authorList>
    </citation>
    <scope>IDENTIFICATION</scope>
</reference>
<proteinExistence type="predicted"/>
<dbReference type="STRING" id="4533.J3MTD7"/>
<dbReference type="InterPro" id="IPR040346">
    <property type="entry name" value="GEX1/Brambleberry"/>
</dbReference>
<dbReference type="PANTHER" id="PTHR33538:SF2">
    <property type="entry name" value="PROTEIN GAMETE EXPRESSED 1"/>
    <property type="match status" value="1"/>
</dbReference>
<dbReference type="AlphaFoldDB" id="J3MTD7"/>
<accession>J3MTD7</accession>
<dbReference type="Gene3D" id="1.10.287.950">
    <property type="entry name" value="Methyl-accepting chemotaxis protein"/>
    <property type="match status" value="1"/>
</dbReference>
<keyword evidence="2" id="KW-1185">Reference proteome</keyword>
<protein>
    <submittedName>
        <fullName evidence="1">Uncharacterized protein</fullName>
    </submittedName>
</protein>
<evidence type="ECO:0000313" key="2">
    <source>
        <dbReference type="Proteomes" id="UP000006038"/>
    </source>
</evidence>
<evidence type="ECO:0000313" key="1">
    <source>
        <dbReference type="EnsemblPlants" id="OB08G23670.1"/>
    </source>
</evidence>
<name>J3MTD7_ORYBR</name>
<dbReference type="Proteomes" id="UP000006038">
    <property type="component" value="Chromosome 8"/>
</dbReference>
<organism evidence="1">
    <name type="scientific">Oryza brachyantha</name>
    <name type="common">malo sina</name>
    <dbReference type="NCBI Taxonomy" id="4533"/>
    <lineage>
        <taxon>Eukaryota</taxon>
        <taxon>Viridiplantae</taxon>
        <taxon>Streptophyta</taxon>
        <taxon>Embryophyta</taxon>
        <taxon>Tracheophyta</taxon>
        <taxon>Spermatophyta</taxon>
        <taxon>Magnoliopsida</taxon>
        <taxon>Liliopsida</taxon>
        <taxon>Poales</taxon>
        <taxon>Poaceae</taxon>
        <taxon>BOP clade</taxon>
        <taxon>Oryzoideae</taxon>
        <taxon>Oryzeae</taxon>
        <taxon>Oryzinae</taxon>
        <taxon>Oryza</taxon>
    </lineage>
</organism>
<dbReference type="PANTHER" id="PTHR33538">
    <property type="entry name" value="PROTEIN GAMETE EXPRESSED 1"/>
    <property type="match status" value="1"/>
</dbReference>
<dbReference type="EnsemblPlants" id="OB08G23670.1">
    <property type="protein sequence ID" value="OB08G23670.1"/>
    <property type="gene ID" value="OB08G23670"/>
</dbReference>
<dbReference type="eggNOG" id="ENOG502QR0N">
    <property type="taxonomic scope" value="Eukaryota"/>
</dbReference>
<dbReference type="OMA" id="MAPCRER"/>
<dbReference type="HOGENOM" id="CLU_1356530_0_0_1"/>
<reference evidence="1" key="1">
    <citation type="journal article" date="2013" name="Nat. Commun.">
        <title>Whole-genome sequencing of Oryza brachyantha reveals mechanisms underlying Oryza genome evolution.</title>
        <authorList>
            <person name="Chen J."/>
            <person name="Huang Q."/>
            <person name="Gao D."/>
            <person name="Wang J."/>
            <person name="Lang Y."/>
            <person name="Liu T."/>
            <person name="Li B."/>
            <person name="Bai Z."/>
            <person name="Luis Goicoechea J."/>
            <person name="Liang C."/>
            <person name="Chen C."/>
            <person name="Zhang W."/>
            <person name="Sun S."/>
            <person name="Liao Y."/>
            <person name="Zhang X."/>
            <person name="Yang L."/>
            <person name="Song C."/>
            <person name="Wang M."/>
            <person name="Shi J."/>
            <person name="Liu G."/>
            <person name="Liu J."/>
            <person name="Zhou H."/>
            <person name="Zhou W."/>
            <person name="Yu Q."/>
            <person name="An N."/>
            <person name="Chen Y."/>
            <person name="Cai Q."/>
            <person name="Wang B."/>
            <person name="Liu B."/>
            <person name="Min J."/>
            <person name="Huang Y."/>
            <person name="Wu H."/>
            <person name="Li Z."/>
            <person name="Zhang Y."/>
            <person name="Yin Y."/>
            <person name="Song W."/>
            <person name="Jiang J."/>
            <person name="Jackson S.A."/>
            <person name="Wing R.A."/>
            <person name="Wang J."/>
            <person name="Chen M."/>
        </authorList>
    </citation>
    <scope>NUCLEOTIDE SEQUENCE [LARGE SCALE GENOMIC DNA]</scope>
    <source>
        <strain evidence="1">cv. IRGC 101232</strain>
    </source>
</reference>
<sequence>MAPCRERLSDSQSKVFLAFFLETNTLCHQLQAEAFKRSTERLVNELSRSARSAHEKLETIEERSGQLIRESDHLRRSLSSIRSQTEHLSVASDDVRARIGDVLESSLAIVERSEAIASAQAELRDGQAAMRDKVAAGTAQVEASYRIIGEEMGRLKEAADDVGRVVGRSLENQRKLLDGQAKAMEGLDDLYSFQAQALQESR</sequence>
<dbReference type="Gramene" id="OB08G23670.1">
    <property type="protein sequence ID" value="OB08G23670.1"/>
    <property type="gene ID" value="OB08G23670"/>
</dbReference>